<comment type="caution">
    <text evidence="1">The sequence shown here is derived from an EMBL/GenBank/DDBJ whole genome shotgun (WGS) entry which is preliminary data.</text>
</comment>
<evidence type="ECO:0000313" key="1">
    <source>
        <dbReference type="EMBL" id="OTF71505.1"/>
    </source>
</evidence>
<name>A0A1Y3AWH9_EURMA</name>
<dbReference type="OrthoDB" id="6515208at2759"/>
<reference evidence="1 2" key="1">
    <citation type="submission" date="2017-03" db="EMBL/GenBank/DDBJ databases">
        <title>Genome Survey of Euroglyphus maynei.</title>
        <authorList>
            <person name="Arlian L.G."/>
            <person name="Morgan M.S."/>
            <person name="Rider S.D."/>
        </authorList>
    </citation>
    <scope>NUCLEOTIDE SEQUENCE [LARGE SCALE GENOMIC DNA]</scope>
    <source>
        <strain evidence="1">Arlian Lab</strain>
        <tissue evidence="1">Whole body</tissue>
    </source>
</reference>
<dbReference type="Proteomes" id="UP000194236">
    <property type="component" value="Unassembled WGS sequence"/>
</dbReference>
<gene>
    <name evidence="1" type="ORF">BLA29_005897</name>
</gene>
<protein>
    <submittedName>
        <fullName evidence="1">Uncharacterized protein</fullName>
    </submittedName>
</protein>
<sequence>MFCVEHDSLLTLITLEQQLNHTVHSYNSIIGDIRRIGTAHNIQLVCGVNLAQIVSNENCQAFIMLLLKCSSKTAQRDLLYALENSNLSNSTNQLNQHSRRISEFVARLLPYTQRPSRWFIENILHELYRRQLMQSEQATIESSILLQSLTLLAKNEQLTKLSEILNIFIMKRIDNLLVNDSFFNESITNVHLVDLIKMLGNLDNYTAIESVHRKLMNHSSSTITFITIATIHAYRRSINRSTVQTYLAEMFHHTGSCQIRQEIVQLLIDNVDMIFMEQKQRINEEKRWPKYSFNRLDEILAQNLR</sequence>
<dbReference type="AlphaFoldDB" id="A0A1Y3AWH9"/>
<evidence type="ECO:0000313" key="2">
    <source>
        <dbReference type="Proteomes" id="UP000194236"/>
    </source>
</evidence>
<dbReference type="EMBL" id="MUJZ01060693">
    <property type="protein sequence ID" value="OTF71505.1"/>
    <property type="molecule type" value="Genomic_DNA"/>
</dbReference>
<accession>A0A1Y3AWH9</accession>
<organism evidence="1 2">
    <name type="scientific">Euroglyphus maynei</name>
    <name type="common">Mayne's house dust mite</name>
    <dbReference type="NCBI Taxonomy" id="6958"/>
    <lineage>
        <taxon>Eukaryota</taxon>
        <taxon>Metazoa</taxon>
        <taxon>Ecdysozoa</taxon>
        <taxon>Arthropoda</taxon>
        <taxon>Chelicerata</taxon>
        <taxon>Arachnida</taxon>
        <taxon>Acari</taxon>
        <taxon>Acariformes</taxon>
        <taxon>Sarcoptiformes</taxon>
        <taxon>Astigmata</taxon>
        <taxon>Psoroptidia</taxon>
        <taxon>Analgoidea</taxon>
        <taxon>Pyroglyphidae</taxon>
        <taxon>Pyroglyphinae</taxon>
        <taxon>Euroglyphus</taxon>
    </lineage>
</organism>
<proteinExistence type="predicted"/>
<keyword evidence="2" id="KW-1185">Reference proteome</keyword>